<dbReference type="RefSeq" id="XP_005830098.1">
    <property type="nucleotide sequence ID" value="XM_005830041.1"/>
</dbReference>
<gene>
    <name evidence="1" type="ORF">GUITHDRAFT_163930</name>
</gene>
<protein>
    <submittedName>
        <fullName evidence="1 2">Uncharacterized protein</fullName>
    </submittedName>
</protein>
<dbReference type="HOGENOM" id="CLU_1374530_0_0_1"/>
<dbReference type="GeneID" id="17299856"/>
<dbReference type="EMBL" id="JH993012">
    <property type="protein sequence ID" value="EKX43118.1"/>
    <property type="molecule type" value="Genomic_DNA"/>
</dbReference>
<reference evidence="3" key="2">
    <citation type="submission" date="2012-11" db="EMBL/GenBank/DDBJ databases">
        <authorList>
            <person name="Kuo A."/>
            <person name="Curtis B.A."/>
            <person name="Tanifuji G."/>
            <person name="Burki F."/>
            <person name="Gruber A."/>
            <person name="Irimia M."/>
            <person name="Maruyama S."/>
            <person name="Arias M.C."/>
            <person name="Ball S.G."/>
            <person name="Gile G.H."/>
            <person name="Hirakawa Y."/>
            <person name="Hopkins J.F."/>
            <person name="Rensing S.A."/>
            <person name="Schmutz J."/>
            <person name="Symeonidi A."/>
            <person name="Elias M."/>
            <person name="Eveleigh R.J."/>
            <person name="Herman E.K."/>
            <person name="Klute M.J."/>
            <person name="Nakayama T."/>
            <person name="Obornik M."/>
            <person name="Reyes-Prieto A."/>
            <person name="Armbrust E.V."/>
            <person name="Aves S.J."/>
            <person name="Beiko R.G."/>
            <person name="Coutinho P."/>
            <person name="Dacks J.B."/>
            <person name="Durnford D.G."/>
            <person name="Fast N.M."/>
            <person name="Green B.R."/>
            <person name="Grisdale C."/>
            <person name="Hempe F."/>
            <person name="Henrissat B."/>
            <person name="Hoppner M.P."/>
            <person name="Ishida K.-I."/>
            <person name="Kim E."/>
            <person name="Koreny L."/>
            <person name="Kroth P.G."/>
            <person name="Liu Y."/>
            <person name="Malik S.-B."/>
            <person name="Maier U.G."/>
            <person name="McRose D."/>
            <person name="Mock T."/>
            <person name="Neilson J.A."/>
            <person name="Onodera N.T."/>
            <person name="Poole A.M."/>
            <person name="Pritham E.J."/>
            <person name="Richards T.A."/>
            <person name="Rocap G."/>
            <person name="Roy S.W."/>
            <person name="Sarai C."/>
            <person name="Schaack S."/>
            <person name="Shirato S."/>
            <person name="Slamovits C.H."/>
            <person name="Spencer D.F."/>
            <person name="Suzuki S."/>
            <person name="Worden A.Z."/>
            <person name="Zauner S."/>
            <person name="Barry K."/>
            <person name="Bell C."/>
            <person name="Bharti A.K."/>
            <person name="Crow J.A."/>
            <person name="Grimwood J."/>
            <person name="Kramer R."/>
            <person name="Lindquist E."/>
            <person name="Lucas S."/>
            <person name="Salamov A."/>
            <person name="McFadden G.I."/>
            <person name="Lane C.E."/>
            <person name="Keeling P.J."/>
            <person name="Gray M.W."/>
            <person name="Grigoriev I.V."/>
            <person name="Archibald J.M."/>
        </authorList>
    </citation>
    <scope>NUCLEOTIDE SEQUENCE</scope>
    <source>
        <strain evidence="3">CCMP2712</strain>
    </source>
</reference>
<reference evidence="1 3" key="1">
    <citation type="journal article" date="2012" name="Nature">
        <title>Algal genomes reveal evolutionary mosaicism and the fate of nucleomorphs.</title>
        <authorList>
            <consortium name="DOE Joint Genome Institute"/>
            <person name="Curtis B.A."/>
            <person name="Tanifuji G."/>
            <person name="Burki F."/>
            <person name="Gruber A."/>
            <person name="Irimia M."/>
            <person name="Maruyama S."/>
            <person name="Arias M.C."/>
            <person name="Ball S.G."/>
            <person name="Gile G.H."/>
            <person name="Hirakawa Y."/>
            <person name="Hopkins J.F."/>
            <person name="Kuo A."/>
            <person name="Rensing S.A."/>
            <person name="Schmutz J."/>
            <person name="Symeonidi A."/>
            <person name="Elias M."/>
            <person name="Eveleigh R.J."/>
            <person name="Herman E.K."/>
            <person name="Klute M.J."/>
            <person name="Nakayama T."/>
            <person name="Obornik M."/>
            <person name="Reyes-Prieto A."/>
            <person name="Armbrust E.V."/>
            <person name="Aves S.J."/>
            <person name="Beiko R.G."/>
            <person name="Coutinho P."/>
            <person name="Dacks J.B."/>
            <person name="Durnford D.G."/>
            <person name="Fast N.M."/>
            <person name="Green B.R."/>
            <person name="Grisdale C.J."/>
            <person name="Hempel F."/>
            <person name="Henrissat B."/>
            <person name="Hoppner M.P."/>
            <person name="Ishida K."/>
            <person name="Kim E."/>
            <person name="Koreny L."/>
            <person name="Kroth P.G."/>
            <person name="Liu Y."/>
            <person name="Malik S.B."/>
            <person name="Maier U.G."/>
            <person name="McRose D."/>
            <person name="Mock T."/>
            <person name="Neilson J.A."/>
            <person name="Onodera N.T."/>
            <person name="Poole A.M."/>
            <person name="Pritham E.J."/>
            <person name="Richards T.A."/>
            <person name="Rocap G."/>
            <person name="Roy S.W."/>
            <person name="Sarai C."/>
            <person name="Schaack S."/>
            <person name="Shirato S."/>
            <person name="Slamovits C.H."/>
            <person name="Spencer D.F."/>
            <person name="Suzuki S."/>
            <person name="Worden A.Z."/>
            <person name="Zauner S."/>
            <person name="Barry K."/>
            <person name="Bell C."/>
            <person name="Bharti A.K."/>
            <person name="Crow J.A."/>
            <person name="Grimwood J."/>
            <person name="Kramer R."/>
            <person name="Lindquist E."/>
            <person name="Lucas S."/>
            <person name="Salamov A."/>
            <person name="McFadden G.I."/>
            <person name="Lane C.E."/>
            <person name="Keeling P.J."/>
            <person name="Gray M.W."/>
            <person name="Grigoriev I.V."/>
            <person name="Archibald J.M."/>
        </authorList>
    </citation>
    <scope>NUCLEOTIDE SEQUENCE</scope>
    <source>
        <strain evidence="1 3">CCMP2712</strain>
    </source>
</reference>
<name>L1J3L2_GUITC</name>
<proteinExistence type="predicted"/>
<keyword evidence="3" id="KW-1185">Reference proteome</keyword>
<dbReference type="AlphaFoldDB" id="L1J3L2"/>
<dbReference type="PaxDb" id="55529-EKX43118"/>
<organism evidence="1">
    <name type="scientific">Guillardia theta (strain CCMP2712)</name>
    <name type="common">Cryptophyte</name>
    <dbReference type="NCBI Taxonomy" id="905079"/>
    <lineage>
        <taxon>Eukaryota</taxon>
        <taxon>Cryptophyceae</taxon>
        <taxon>Pyrenomonadales</taxon>
        <taxon>Geminigeraceae</taxon>
        <taxon>Guillardia</taxon>
    </lineage>
</organism>
<evidence type="ECO:0000313" key="3">
    <source>
        <dbReference type="Proteomes" id="UP000011087"/>
    </source>
</evidence>
<evidence type="ECO:0000313" key="1">
    <source>
        <dbReference type="EMBL" id="EKX43118.1"/>
    </source>
</evidence>
<dbReference type="OrthoDB" id="10549807at2759"/>
<dbReference type="Proteomes" id="UP000011087">
    <property type="component" value="Unassembled WGS sequence"/>
</dbReference>
<reference evidence="2" key="3">
    <citation type="submission" date="2015-06" db="UniProtKB">
        <authorList>
            <consortium name="EnsemblProtists"/>
        </authorList>
    </citation>
    <scope>IDENTIFICATION</scope>
</reference>
<evidence type="ECO:0000313" key="2">
    <source>
        <dbReference type="EnsemblProtists" id="EKX43118"/>
    </source>
</evidence>
<dbReference type="KEGG" id="gtt:GUITHDRAFT_163930"/>
<sequence>MGLLRCTLLRWSTLTCCLTSARRSRDGGSSLRLSRGVTTMHWGKQARTSVMLAVTLAAMAILQVHAEEEKDKKLKEAAETWFTKQATGLLGKKFLEKVKCEKFFSFLETDHPDMIDTNEKRLNAMSICKKQKQIERDRRDLQDYAVKYFHDPEETELSNCKEFADDFADHKKKTRNLKDAAKEAKNIFEDQVKSMKEEI</sequence>
<dbReference type="EnsemblProtists" id="EKX43118">
    <property type="protein sequence ID" value="EKX43118"/>
    <property type="gene ID" value="GUITHDRAFT_163930"/>
</dbReference>
<accession>L1J3L2</accession>